<dbReference type="NCBIfam" id="TIGR01766">
    <property type="entry name" value="IS200/IS605 family accessory protein TnpB-like domain"/>
    <property type="match status" value="1"/>
</dbReference>
<dbReference type="GO" id="GO:0032196">
    <property type="term" value="P:transposition"/>
    <property type="evidence" value="ECO:0007669"/>
    <property type="project" value="UniProtKB-KW"/>
</dbReference>
<evidence type="ECO:0000256" key="4">
    <source>
        <dbReference type="ARBA" id="ARBA00022723"/>
    </source>
</evidence>
<evidence type="ECO:0000259" key="10">
    <source>
        <dbReference type="Pfam" id="PF12323"/>
    </source>
</evidence>
<dbReference type="Pfam" id="PF01385">
    <property type="entry name" value="OrfB_IS605"/>
    <property type="match status" value="1"/>
</dbReference>
<gene>
    <name evidence="11" type="ORF">MM415B01455_0008</name>
</gene>
<feature type="domain" description="Probable transposase IS891/IS1136/IS1341" evidence="8">
    <location>
        <begin position="164"/>
        <end position="274"/>
    </location>
</feature>
<evidence type="ECO:0000259" key="8">
    <source>
        <dbReference type="Pfam" id="PF01385"/>
    </source>
</evidence>
<dbReference type="Pfam" id="PF12323">
    <property type="entry name" value="HTH_OrfB_IS605"/>
    <property type="match status" value="1"/>
</dbReference>
<name>A0A6M3IM90_9ZZZZ</name>
<keyword evidence="6" id="KW-0238">DNA-binding</keyword>
<proteinExistence type="inferred from homology"/>
<keyword evidence="3" id="KW-0815">Transposition</keyword>
<dbReference type="PANTHER" id="PTHR30405">
    <property type="entry name" value="TRANSPOSASE"/>
    <property type="match status" value="1"/>
</dbReference>
<dbReference type="GO" id="GO:0006310">
    <property type="term" value="P:DNA recombination"/>
    <property type="evidence" value="ECO:0007669"/>
    <property type="project" value="UniProtKB-KW"/>
</dbReference>
<sequence>MIKAHEIKLYPTKLQESFFVQSCGTSRFSYNWALSKWKEKYERKENVSAYSLIKELTSIKREQFPWMLNVGKTCPQYSIHNLEKAFKHFFKGNAKYPKFKKKGVHDSFVTVENLLGFKQNNYKIWIPRLGWVKCAENLRFKGKVNNVTVKRIANIWFAVINIDLNEIPAISENQTIVGVDLGLKHLATTSEGVFYENPKALKSKLSALRYQQRRFSKKVNGSNNKQKQQMKLARLHYRVACIRKDALHKITSELVREYGIIVLEDLNVSGMTKNHKLAQVILDVGLYEFRRQIEYKVKWQGKEVIIADRFFASSKICSCCGWKNVTLKLSDRTFKCNVCGNVIDRDLNAAKNLAEYGSTVRLTGSNACEDGSSVSEMRLSPSEKQEIALFDNNLISKL</sequence>
<dbReference type="NCBIfam" id="NF040570">
    <property type="entry name" value="guided_TnpB"/>
    <property type="match status" value="1"/>
</dbReference>
<dbReference type="InterPro" id="IPR010095">
    <property type="entry name" value="Cas12f1-like_TNB"/>
</dbReference>
<dbReference type="PANTHER" id="PTHR30405:SF25">
    <property type="entry name" value="RNA-GUIDED DNA ENDONUCLEASE INSQ-RELATED"/>
    <property type="match status" value="1"/>
</dbReference>
<feature type="domain" description="Transposase putative helix-turn-helix" evidence="10">
    <location>
        <begin position="1"/>
        <end position="44"/>
    </location>
</feature>
<accession>A0A6M3IM90</accession>
<feature type="domain" description="Cas12f1-like TNB" evidence="9">
    <location>
        <begin position="287"/>
        <end position="353"/>
    </location>
</feature>
<protein>
    <submittedName>
        <fullName evidence="11">Putative transposase</fullName>
    </submittedName>
</protein>
<comment type="similarity">
    <text evidence="1">In the C-terminal section; belongs to the transposase 35 family.</text>
</comment>
<evidence type="ECO:0000259" key="9">
    <source>
        <dbReference type="Pfam" id="PF07282"/>
    </source>
</evidence>
<reference evidence="11" key="1">
    <citation type="submission" date="2020-03" db="EMBL/GenBank/DDBJ databases">
        <title>The deep terrestrial virosphere.</title>
        <authorList>
            <person name="Holmfeldt K."/>
            <person name="Nilsson E."/>
            <person name="Simone D."/>
            <person name="Lopez-Fernandez M."/>
            <person name="Wu X."/>
            <person name="de Brujin I."/>
            <person name="Lundin D."/>
            <person name="Andersson A."/>
            <person name="Bertilsson S."/>
            <person name="Dopson M."/>
        </authorList>
    </citation>
    <scope>NUCLEOTIDE SEQUENCE</scope>
    <source>
        <strain evidence="11">MM415B01455</strain>
    </source>
</reference>
<comment type="similarity">
    <text evidence="2">In the N-terminal section; belongs to the transposase 2 family.</text>
</comment>
<dbReference type="AlphaFoldDB" id="A0A6M3IM90"/>
<dbReference type="InterPro" id="IPR001959">
    <property type="entry name" value="Transposase"/>
</dbReference>
<keyword evidence="5" id="KW-0862">Zinc</keyword>
<evidence type="ECO:0000256" key="1">
    <source>
        <dbReference type="ARBA" id="ARBA00008761"/>
    </source>
</evidence>
<dbReference type="InterPro" id="IPR051399">
    <property type="entry name" value="RNA-guided_DNA_endo/Transpos"/>
</dbReference>
<evidence type="ECO:0000256" key="6">
    <source>
        <dbReference type="ARBA" id="ARBA00023125"/>
    </source>
</evidence>
<dbReference type="Pfam" id="PF07282">
    <property type="entry name" value="Cas12f1-like_TNB"/>
    <property type="match status" value="1"/>
</dbReference>
<evidence type="ECO:0000256" key="7">
    <source>
        <dbReference type="ARBA" id="ARBA00023172"/>
    </source>
</evidence>
<evidence type="ECO:0000313" key="11">
    <source>
        <dbReference type="EMBL" id="QJA58405.1"/>
    </source>
</evidence>
<keyword evidence="7" id="KW-0233">DNA recombination</keyword>
<evidence type="ECO:0000256" key="3">
    <source>
        <dbReference type="ARBA" id="ARBA00022578"/>
    </source>
</evidence>
<organism evidence="11">
    <name type="scientific">viral metagenome</name>
    <dbReference type="NCBI Taxonomy" id="1070528"/>
    <lineage>
        <taxon>unclassified sequences</taxon>
        <taxon>metagenomes</taxon>
        <taxon>organismal metagenomes</taxon>
    </lineage>
</organism>
<keyword evidence="4" id="KW-0479">Metal-binding</keyword>
<dbReference type="InterPro" id="IPR021027">
    <property type="entry name" value="Transposase_put_HTH"/>
</dbReference>
<dbReference type="GO" id="GO:0003677">
    <property type="term" value="F:DNA binding"/>
    <property type="evidence" value="ECO:0007669"/>
    <property type="project" value="UniProtKB-KW"/>
</dbReference>
<evidence type="ECO:0000256" key="5">
    <source>
        <dbReference type="ARBA" id="ARBA00022833"/>
    </source>
</evidence>
<dbReference type="GO" id="GO:0046872">
    <property type="term" value="F:metal ion binding"/>
    <property type="evidence" value="ECO:0007669"/>
    <property type="project" value="UniProtKB-KW"/>
</dbReference>
<dbReference type="EMBL" id="MT141322">
    <property type="protein sequence ID" value="QJA58405.1"/>
    <property type="molecule type" value="Genomic_DNA"/>
</dbReference>
<evidence type="ECO:0000256" key="2">
    <source>
        <dbReference type="ARBA" id="ARBA00011044"/>
    </source>
</evidence>